<accession>A0AAN7MMC9</accession>
<dbReference type="EMBL" id="JAUNZN010000032">
    <property type="protein sequence ID" value="KAK4807191.1"/>
    <property type="molecule type" value="Genomic_DNA"/>
</dbReference>
<evidence type="ECO:0000313" key="1">
    <source>
        <dbReference type="EMBL" id="KAK4807191.1"/>
    </source>
</evidence>
<dbReference type="AlphaFoldDB" id="A0AAN7MMC9"/>
<keyword evidence="2" id="KW-1185">Reference proteome</keyword>
<dbReference type="Proteomes" id="UP001333110">
    <property type="component" value="Unassembled WGS sequence"/>
</dbReference>
<gene>
    <name evidence="1" type="ORF">QYF61_024311</name>
</gene>
<sequence length="124" mass="13577">MGSQVLPGACSSTDAMQLLSTLTDAQPVLKQRLRSPQPTSPVFLFSMTSYGMEYPFHQFGSAVLVVSPPSFLCTSSLLAGRADGDLDRLEHWAIISGMKFNKSKCWILHLGRSNAGHKYKLGEE</sequence>
<protein>
    <submittedName>
        <fullName evidence="1">Uncharacterized protein</fullName>
    </submittedName>
</protein>
<evidence type="ECO:0000313" key="2">
    <source>
        <dbReference type="Proteomes" id="UP001333110"/>
    </source>
</evidence>
<reference evidence="1 2" key="1">
    <citation type="journal article" date="2023" name="J. Hered.">
        <title>Chromosome-level genome of the wood stork (Mycteria americana) provides insight into avian chromosome evolution.</title>
        <authorList>
            <person name="Flamio R. Jr."/>
            <person name="Ramstad K.M."/>
        </authorList>
    </citation>
    <scope>NUCLEOTIDE SEQUENCE [LARGE SCALE GENOMIC DNA]</scope>
    <source>
        <strain evidence="1">JAX WOST 10</strain>
    </source>
</reference>
<proteinExistence type="predicted"/>
<comment type="caution">
    <text evidence="1">The sequence shown here is derived from an EMBL/GenBank/DDBJ whole genome shotgun (WGS) entry which is preliminary data.</text>
</comment>
<organism evidence="1 2">
    <name type="scientific">Mycteria americana</name>
    <name type="common">Wood stork</name>
    <dbReference type="NCBI Taxonomy" id="33587"/>
    <lineage>
        <taxon>Eukaryota</taxon>
        <taxon>Metazoa</taxon>
        <taxon>Chordata</taxon>
        <taxon>Craniata</taxon>
        <taxon>Vertebrata</taxon>
        <taxon>Euteleostomi</taxon>
        <taxon>Archelosauria</taxon>
        <taxon>Archosauria</taxon>
        <taxon>Dinosauria</taxon>
        <taxon>Saurischia</taxon>
        <taxon>Theropoda</taxon>
        <taxon>Coelurosauria</taxon>
        <taxon>Aves</taxon>
        <taxon>Neognathae</taxon>
        <taxon>Neoaves</taxon>
        <taxon>Aequornithes</taxon>
        <taxon>Ciconiiformes</taxon>
        <taxon>Ciconiidae</taxon>
        <taxon>Mycteria</taxon>
    </lineage>
</organism>
<name>A0AAN7MMC9_MYCAM</name>